<dbReference type="GO" id="GO:0030026">
    <property type="term" value="P:intracellular manganese ion homeostasis"/>
    <property type="evidence" value="ECO:0007669"/>
    <property type="project" value="InterPro"/>
</dbReference>
<keyword evidence="4 6" id="KW-1133">Transmembrane helix</keyword>
<keyword evidence="3 6" id="KW-0812">Transmembrane</keyword>
<evidence type="ECO:0000256" key="2">
    <source>
        <dbReference type="ARBA" id="ARBA00007049"/>
    </source>
</evidence>
<dbReference type="Pfam" id="PF01988">
    <property type="entry name" value="VIT1"/>
    <property type="match status" value="1"/>
</dbReference>
<evidence type="ECO:0000256" key="1">
    <source>
        <dbReference type="ARBA" id="ARBA00004127"/>
    </source>
</evidence>
<proteinExistence type="inferred from homology"/>
<dbReference type="AlphaFoldDB" id="A0A7S2TXX6"/>
<dbReference type="InterPro" id="IPR008217">
    <property type="entry name" value="Ccc1_fam"/>
</dbReference>
<dbReference type="EMBL" id="HBHP01027708">
    <property type="protein sequence ID" value="CAD9773157.1"/>
    <property type="molecule type" value="Transcribed_RNA"/>
</dbReference>
<evidence type="ECO:0000256" key="5">
    <source>
        <dbReference type="ARBA" id="ARBA00023136"/>
    </source>
</evidence>
<feature type="transmembrane region" description="Helical" evidence="6">
    <location>
        <begin position="252"/>
        <end position="274"/>
    </location>
</feature>
<gene>
    <name evidence="7" type="ORF">LSP00402_LOCUS17148</name>
</gene>
<sequence length="280" mass="30518">MASSALVDNDAKGISMRDLNSAREAYMVRDGDASKKAHTVKILKSDEKHSDASDYIKSIVYGGLDGIITTFAVVSGAAGGGFGIEVILVLGFSNMFADALSMGMGDALSSKAQNAAILKEKEREEWEFDNYAKGEIDEMIDLYKKKGINEEDATTIITTMAKYKDFFINQMMVDELGMIVPDEDENPWFDGAVTFASFVFFGLFPLLGYLFTIGSNLSDVELFGVSIALTAVMLFVLGAIKSQFTTQSWWTSGIEILLFGGLTASVSYLIGWAVESIIHE</sequence>
<feature type="transmembrane region" description="Helical" evidence="6">
    <location>
        <begin position="222"/>
        <end position="240"/>
    </location>
</feature>
<evidence type="ECO:0000256" key="3">
    <source>
        <dbReference type="ARBA" id="ARBA00022692"/>
    </source>
</evidence>
<evidence type="ECO:0000313" key="7">
    <source>
        <dbReference type="EMBL" id="CAD9773157.1"/>
    </source>
</evidence>
<feature type="transmembrane region" description="Helical" evidence="6">
    <location>
        <begin position="67"/>
        <end position="92"/>
    </location>
</feature>
<evidence type="ECO:0000256" key="6">
    <source>
        <dbReference type="SAM" id="Phobius"/>
    </source>
</evidence>
<keyword evidence="5 6" id="KW-0472">Membrane</keyword>
<organism evidence="7">
    <name type="scientific">Lotharella oceanica</name>
    <dbReference type="NCBI Taxonomy" id="641309"/>
    <lineage>
        <taxon>Eukaryota</taxon>
        <taxon>Sar</taxon>
        <taxon>Rhizaria</taxon>
        <taxon>Cercozoa</taxon>
        <taxon>Chlorarachniophyceae</taxon>
        <taxon>Lotharella</taxon>
    </lineage>
</organism>
<protein>
    <recommendedName>
        <fullName evidence="8">Integral membrane protein</fullName>
    </recommendedName>
</protein>
<accession>A0A7S2TXX6</accession>
<comment type="similarity">
    <text evidence="2">Belongs to the CCC1 family.</text>
</comment>
<feature type="transmembrane region" description="Helical" evidence="6">
    <location>
        <begin position="188"/>
        <end position="210"/>
    </location>
</feature>
<comment type="subcellular location">
    <subcellularLocation>
        <location evidence="1">Endomembrane system</location>
        <topology evidence="1">Multi-pass membrane protein</topology>
    </subcellularLocation>
</comment>
<evidence type="ECO:0000256" key="4">
    <source>
        <dbReference type="ARBA" id="ARBA00022989"/>
    </source>
</evidence>
<dbReference type="PANTHER" id="PTHR31851">
    <property type="entry name" value="FE(2+)/MN(2+) TRANSPORTER PCL1"/>
    <property type="match status" value="1"/>
</dbReference>
<dbReference type="GO" id="GO:0005384">
    <property type="term" value="F:manganese ion transmembrane transporter activity"/>
    <property type="evidence" value="ECO:0007669"/>
    <property type="project" value="InterPro"/>
</dbReference>
<evidence type="ECO:0008006" key="8">
    <source>
        <dbReference type="Google" id="ProtNLM"/>
    </source>
</evidence>
<dbReference type="GO" id="GO:0012505">
    <property type="term" value="C:endomembrane system"/>
    <property type="evidence" value="ECO:0007669"/>
    <property type="project" value="UniProtKB-SubCell"/>
</dbReference>
<reference evidence="7" key="1">
    <citation type="submission" date="2021-01" db="EMBL/GenBank/DDBJ databases">
        <authorList>
            <person name="Corre E."/>
            <person name="Pelletier E."/>
            <person name="Niang G."/>
            <person name="Scheremetjew M."/>
            <person name="Finn R."/>
            <person name="Kale V."/>
            <person name="Holt S."/>
            <person name="Cochrane G."/>
            <person name="Meng A."/>
            <person name="Brown T."/>
            <person name="Cohen L."/>
        </authorList>
    </citation>
    <scope>NUCLEOTIDE SEQUENCE</scope>
    <source>
        <strain evidence="7">CCMP622</strain>
    </source>
</reference>
<name>A0A7S2TXX6_9EUKA</name>